<name>A0A1H6TGS6_9BACT</name>
<reference evidence="1 2" key="1">
    <citation type="submission" date="2016-10" db="EMBL/GenBank/DDBJ databases">
        <authorList>
            <person name="de Groot N.N."/>
        </authorList>
    </citation>
    <scope>NUCLEOTIDE SEQUENCE [LARGE SCALE GENOMIC DNA]</scope>
    <source>
        <strain evidence="1 2">DSM 19938</strain>
    </source>
</reference>
<dbReference type="OrthoDB" id="953246at2"/>
<evidence type="ECO:0000313" key="1">
    <source>
        <dbReference type="EMBL" id="SEI76327.1"/>
    </source>
</evidence>
<gene>
    <name evidence="1" type="ORF">SAMN04487995_2085</name>
</gene>
<sequence length="142" mass="16094">MKRLFYIPLFLIIAFACSEDKDAVQADSFIPNSDTKWLLTETEQTVNGKKVWTTVNTLQPEYIIFRYDGVILNGDGKANCCSPKSLLINNKNFEIKPQAEISYSADCAGVFCAPCPVWDVEMNGNEMIIAQCQNPRNKYIRQ</sequence>
<keyword evidence="2" id="KW-1185">Reference proteome</keyword>
<dbReference type="AlphaFoldDB" id="A0A1H6TGS6"/>
<dbReference type="EMBL" id="FNXY01000003">
    <property type="protein sequence ID" value="SEI76327.1"/>
    <property type="molecule type" value="Genomic_DNA"/>
</dbReference>
<dbReference type="PROSITE" id="PS51257">
    <property type="entry name" value="PROKAR_LIPOPROTEIN"/>
    <property type="match status" value="1"/>
</dbReference>
<accession>A0A1H6TGS6</accession>
<protein>
    <submittedName>
        <fullName evidence="1">Uncharacterized protein</fullName>
    </submittedName>
</protein>
<proteinExistence type="predicted"/>
<dbReference type="Proteomes" id="UP000199532">
    <property type="component" value="Unassembled WGS sequence"/>
</dbReference>
<evidence type="ECO:0000313" key="2">
    <source>
        <dbReference type="Proteomes" id="UP000199532"/>
    </source>
</evidence>
<dbReference type="RefSeq" id="WP_090335095.1">
    <property type="nucleotide sequence ID" value="NZ_FNXY01000003.1"/>
</dbReference>
<organism evidence="1 2">
    <name type="scientific">Dyadobacter koreensis</name>
    <dbReference type="NCBI Taxonomy" id="408657"/>
    <lineage>
        <taxon>Bacteria</taxon>
        <taxon>Pseudomonadati</taxon>
        <taxon>Bacteroidota</taxon>
        <taxon>Cytophagia</taxon>
        <taxon>Cytophagales</taxon>
        <taxon>Spirosomataceae</taxon>
        <taxon>Dyadobacter</taxon>
    </lineage>
</organism>